<dbReference type="RefSeq" id="WP_088553634.1">
    <property type="nucleotide sequence ID" value="NZ_BDGJ01000063.1"/>
</dbReference>
<evidence type="ECO:0000313" key="2">
    <source>
        <dbReference type="EMBL" id="GAW92234.1"/>
    </source>
</evidence>
<dbReference type="EMBL" id="BDGJ01000063">
    <property type="protein sequence ID" value="GAW92234.1"/>
    <property type="molecule type" value="Genomic_DNA"/>
</dbReference>
<proteinExistence type="predicted"/>
<dbReference type="Proteomes" id="UP000197032">
    <property type="component" value="Unassembled WGS sequence"/>
</dbReference>
<evidence type="ECO:0000313" key="3">
    <source>
        <dbReference type="Proteomes" id="UP000197032"/>
    </source>
</evidence>
<sequence>MSGSMLKQLIEEMKKEGSWDDYVRYLKERYGYNQFGTHFNFHVDDYPCRAIEMNDTFIEQAMEQDLNKKSLEKIWWIADAEREFTDKPFFTAIDRYYRMNADAFDNRQALKFAVKEFEEAHRGRSSLQYSPNHESREDNTALLEHPKREKH</sequence>
<gene>
    <name evidence="2" type="ORF">KKC1_13920</name>
</gene>
<feature type="region of interest" description="Disordered" evidence="1">
    <location>
        <begin position="122"/>
        <end position="151"/>
    </location>
</feature>
<organism evidence="2 3">
    <name type="scientific">Calderihabitans maritimus</name>
    <dbReference type="NCBI Taxonomy" id="1246530"/>
    <lineage>
        <taxon>Bacteria</taxon>
        <taxon>Bacillati</taxon>
        <taxon>Bacillota</taxon>
        <taxon>Clostridia</taxon>
        <taxon>Neomoorellales</taxon>
        <taxon>Calderihabitantaceae</taxon>
        <taxon>Calderihabitans</taxon>
    </lineage>
</organism>
<name>A0A1Z5HRU2_9FIRM</name>
<reference evidence="3" key="1">
    <citation type="journal article" date="2017" name="Appl. Environ. Microbiol.">
        <title>Genomic analysis of Calderihabitans maritimus KKC1, a thermophilic hydrogenogenic carboxydotrophic bacterium isolated from marine sediment.</title>
        <authorList>
            <person name="Omae K."/>
            <person name="Yoneda Y."/>
            <person name="Fukuyama Y."/>
            <person name="Yoshida T."/>
            <person name="Sako Y."/>
        </authorList>
    </citation>
    <scope>NUCLEOTIDE SEQUENCE [LARGE SCALE GENOMIC DNA]</scope>
    <source>
        <strain evidence="3">KKC1</strain>
    </source>
</reference>
<protein>
    <submittedName>
        <fullName evidence="2">Uncharacterized protein</fullName>
    </submittedName>
</protein>
<evidence type="ECO:0000256" key="1">
    <source>
        <dbReference type="SAM" id="MobiDB-lite"/>
    </source>
</evidence>
<feature type="compositionally biased region" description="Basic and acidic residues" evidence="1">
    <location>
        <begin position="133"/>
        <end position="151"/>
    </location>
</feature>
<keyword evidence="3" id="KW-1185">Reference proteome</keyword>
<accession>A0A1Z5HRU2</accession>
<comment type="caution">
    <text evidence="2">The sequence shown here is derived from an EMBL/GenBank/DDBJ whole genome shotgun (WGS) entry which is preliminary data.</text>
</comment>
<dbReference type="AlphaFoldDB" id="A0A1Z5HRU2"/>